<gene>
    <name evidence="2" type="ORF">CEXT_455951</name>
</gene>
<dbReference type="Proteomes" id="UP001054945">
    <property type="component" value="Unassembled WGS sequence"/>
</dbReference>
<evidence type="ECO:0000313" key="2">
    <source>
        <dbReference type="EMBL" id="GIY20182.1"/>
    </source>
</evidence>
<proteinExistence type="predicted"/>
<dbReference type="AlphaFoldDB" id="A0AAV4RFT5"/>
<sequence>MANVSDEMRQKKGRGKIAEFNYTKTPQKKERAQSQLSTRRQQQEPGIGPIPETEPRSLSTISPPVSLNGNSNCSSIITSILVTVKNSSRICQ</sequence>
<feature type="compositionally biased region" description="Basic and acidic residues" evidence="1">
    <location>
        <begin position="1"/>
        <end position="10"/>
    </location>
</feature>
<accession>A0AAV4RFT5</accession>
<evidence type="ECO:0000313" key="3">
    <source>
        <dbReference type="Proteomes" id="UP001054945"/>
    </source>
</evidence>
<feature type="region of interest" description="Disordered" evidence="1">
    <location>
        <begin position="1"/>
        <end position="70"/>
    </location>
</feature>
<reference evidence="2 3" key="1">
    <citation type="submission" date="2021-06" db="EMBL/GenBank/DDBJ databases">
        <title>Caerostris extrusa draft genome.</title>
        <authorList>
            <person name="Kono N."/>
            <person name="Arakawa K."/>
        </authorList>
    </citation>
    <scope>NUCLEOTIDE SEQUENCE [LARGE SCALE GENOMIC DNA]</scope>
</reference>
<protein>
    <submittedName>
        <fullName evidence="2">Uncharacterized protein</fullName>
    </submittedName>
</protein>
<organism evidence="2 3">
    <name type="scientific">Caerostris extrusa</name>
    <name type="common">Bark spider</name>
    <name type="synonym">Caerostris bankana</name>
    <dbReference type="NCBI Taxonomy" id="172846"/>
    <lineage>
        <taxon>Eukaryota</taxon>
        <taxon>Metazoa</taxon>
        <taxon>Ecdysozoa</taxon>
        <taxon>Arthropoda</taxon>
        <taxon>Chelicerata</taxon>
        <taxon>Arachnida</taxon>
        <taxon>Araneae</taxon>
        <taxon>Araneomorphae</taxon>
        <taxon>Entelegynae</taxon>
        <taxon>Araneoidea</taxon>
        <taxon>Araneidae</taxon>
        <taxon>Caerostris</taxon>
    </lineage>
</organism>
<feature type="compositionally biased region" description="Polar residues" evidence="1">
    <location>
        <begin position="56"/>
        <end position="70"/>
    </location>
</feature>
<evidence type="ECO:0000256" key="1">
    <source>
        <dbReference type="SAM" id="MobiDB-lite"/>
    </source>
</evidence>
<name>A0AAV4RFT5_CAEEX</name>
<comment type="caution">
    <text evidence="2">The sequence shown here is derived from an EMBL/GenBank/DDBJ whole genome shotgun (WGS) entry which is preliminary data.</text>
</comment>
<keyword evidence="3" id="KW-1185">Reference proteome</keyword>
<dbReference type="EMBL" id="BPLR01007848">
    <property type="protein sequence ID" value="GIY20182.1"/>
    <property type="molecule type" value="Genomic_DNA"/>
</dbReference>